<protein>
    <submittedName>
        <fullName evidence="2">Uncharacterized protein</fullName>
    </submittedName>
</protein>
<feature type="compositionally biased region" description="Low complexity" evidence="1">
    <location>
        <begin position="24"/>
        <end position="37"/>
    </location>
</feature>
<name>A0A8K1HKF6_9VIRU</name>
<dbReference type="EMBL" id="MZ556243">
    <property type="protein sequence ID" value="UBJ25976.1"/>
    <property type="molecule type" value="Genomic_RNA"/>
</dbReference>
<organism evidence="2">
    <name type="scientific">Tymoviridae sp</name>
    <dbReference type="NCBI Taxonomy" id="2809947"/>
    <lineage>
        <taxon>Viruses</taxon>
        <taxon>Riboviria</taxon>
        <taxon>Orthornavirae</taxon>
        <taxon>Kitrinoviricota</taxon>
        <taxon>Alsuviricetes</taxon>
        <taxon>Tymovirales</taxon>
        <taxon>Tymoviridae</taxon>
    </lineage>
</organism>
<sequence>MTTTTPRPGPSTTKPPTTTPRPAPATTAASTSTTGKPETTLKPYVSRSLFPPKYKGFSKTLSDLYNVDEEALDYWVAEFYRRSQEKVYFLDPRVKESTALWLPQSHFIPDTNVFKAGVESFASSIAKLVYVSRVDIFPAATRDVATSYMASDNEMVPLFMDHQLSNEEATKLLESSAKQNRFLHDEFRRRLTRDTSKDLKKLFHAIALTFLEMTIRGETDYTWKRVFAYHSHLNKDILLVHDEMHLIMAYYDAPLPKGRRVPDSFPSPFPLKLHS</sequence>
<feature type="region of interest" description="Disordered" evidence="1">
    <location>
        <begin position="1"/>
        <end position="43"/>
    </location>
</feature>
<evidence type="ECO:0000256" key="1">
    <source>
        <dbReference type="SAM" id="MobiDB-lite"/>
    </source>
</evidence>
<evidence type="ECO:0000313" key="2">
    <source>
        <dbReference type="EMBL" id="UBJ25976.1"/>
    </source>
</evidence>
<reference evidence="2" key="1">
    <citation type="submission" date="2021-07" db="EMBL/GenBank/DDBJ databases">
        <title>Communication and adaptive evolution of viruses within giant pandas and their associated organisms in a local ecological environment.</title>
        <authorList>
            <person name="Zhao M."/>
            <person name="Liu S."/>
            <person name="Zhang W."/>
        </authorList>
    </citation>
    <scope>NUCLEOTIDE SEQUENCE</scope>
    <source>
        <strain evidence="2">Rpf279Tym06-12</strain>
    </source>
</reference>
<feature type="compositionally biased region" description="Low complexity" evidence="1">
    <location>
        <begin position="1"/>
        <end position="16"/>
    </location>
</feature>
<accession>A0A8K1HKF6</accession>
<proteinExistence type="predicted"/>